<organism evidence="14 15">
    <name type="scientific">Nonomuraea indica</name>
    <dbReference type="NCBI Taxonomy" id="1581193"/>
    <lineage>
        <taxon>Bacteria</taxon>
        <taxon>Bacillati</taxon>
        <taxon>Actinomycetota</taxon>
        <taxon>Actinomycetes</taxon>
        <taxon>Streptosporangiales</taxon>
        <taxon>Streptosporangiaceae</taxon>
        <taxon>Nonomuraea</taxon>
    </lineage>
</organism>
<dbReference type="InterPro" id="IPR001031">
    <property type="entry name" value="Thioesterase"/>
</dbReference>
<dbReference type="Gene3D" id="3.30.300.30">
    <property type="match status" value="1"/>
</dbReference>
<evidence type="ECO:0000256" key="5">
    <source>
        <dbReference type="ARBA" id="ARBA00022679"/>
    </source>
</evidence>
<dbReference type="Gene3D" id="1.10.1200.10">
    <property type="entry name" value="ACP-like"/>
    <property type="match status" value="3"/>
</dbReference>
<dbReference type="InterPro" id="IPR014043">
    <property type="entry name" value="Acyl_transferase_dom"/>
</dbReference>
<dbReference type="SUPFAM" id="SSF52777">
    <property type="entry name" value="CoA-dependent acyltransferases"/>
    <property type="match status" value="4"/>
</dbReference>
<dbReference type="PROSITE" id="PS00012">
    <property type="entry name" value="PHOSPHOPANTETHEINE"/>
    <property type="match status" value="1"/>
</dbReference>
<dbReference type="PROSITE" id="PS00606">
    <property type="entry name" value="KS3_1"/>
    <property type="match status" value="1"/>
</dbReference>
<dbReference type="Gene3D" id="3.30.70.3290">
    <property type="match status" value="1"/>
</dbReference>
<feature type="transmembrane region" description="Helical" evidence="10">
    <location>
        <begin position="3112"/>
        <end position="3133"/>
    </location>
</feature>
<dbReference type="InterPro" id="IPR011701">
    <property type="entry name" value="MFS"/>
</dbReference>
<feature type="domain" description="Ketosynthase family 3 (KS3)" evidence="13">
    <location>
        <begin position="539"/>
        <end position="960"/>
    </location>
</feature>
<dbReference type="CDD" id="cd06173">
    <property type="entry name" value="MFS_MefA_like"/>
    <property type="match status" value="1"/>
</dbReference>
<dbReference type="Gene3D" id="3.40.50.980">
    <property type="match status" value="2"/>
</dbReference>
<dbReference type="CDD" id="cd19531">
    <property type="entry name" value="LCL_NRPS-like"/>
    <property type="match status" value="2"/>
</dbReference>
<keyword evidence="15" id="KW-1185">Reference proteome</keyword>
<dbReference type="InterPro" id="IPR016039">
    <property type="entry name" value="Thiolase-like"/>
</dbReference>
<dbReference type="Gene3D" id="3.30.559.10">
    <property type="entry name" value="Chloramphenicol acetyltransferase-like domain"/>
    <property type="match status" value="2"/>
</dbReference>
<feature type="transmembrane region" description="Helical" evidence="10">
    <location>
        <begin position="3087"/>
        <end position="3106"/>
    </location>
</feature>
<reference evidence="14 15" key="1">
    <citation type="submission" date="2024-10" db="EMBL/GenBank/DDBJ databases">
        <title>The Natural Products Discovery Center: Release of the First 8490 Sequenced Strains for Exploring Actinobacteria Biosynthetic Diversity.</title>
        <authorList>
            <person name="Kalkreuter E."/>
            <person name="Kautsar S.A."/>
            <person name="Yang D."/>
            <person name="Bader C.D."/>
            <person name="Teijaro C.N."/>
            <person name="Fluegel L."/>
            <person name="Davis C.M."/>
            <person name="Simpson J.R."/>
            <person name="Lauterbach L."/>
            <person name="Steele A.D."/>
            <person name="Gui C."/>
            <person name="Meng S."/>
            <person name="Li G."/>
            <person name="Viehrig K."/>
            <person name="Ye F."/>
            <person name="Su P."/>
            <person name="Kiefer A.F."/>
            <person name="Nichols A."/>
            <person name="Cepeda A.J."/>
            <person name="Yan W."/>
            <person name="Fan B."/>
            <person name="Jiang Y."/>
            <person name="Adhikari A."/>
            <person name="Zheng C.-J."/>
            <person name="Schuster L."/>
            <person name="Cowan T.M."/>
            <person name="Smanski M.J."/>
            <person name="Chevrette M.G."/>
            <person name="De Carvalho L.P.S."/>
            <person name="Shen B."/>
        </authorList>
    </citation>
    <scope>NUCLEOTIDE SEQUENCE [LARGE SCALE GENOMIC DNA]</scope>
    <source>
        <strain evidence="14 15">NPDC049503</strain>
    </source>
</reference>
<dbReference type="Gene3D" id="3.40.366.10">
    <property type="entry name" value="Malonyl-Coenzyme A Acyl Carrier Protein, domain 2"/>
    <property type="match status" value="1"/>
</dbReference>
<dbReference type="InterPro" id="IPR032821">
    <property type="entry name" value="PKS_assoc"/>
</dbReference>
<feature type="domain" description="Carrier" evidence="11">
    <location>
        <begin position="2438"/>
        <end position="2509"/>
    </location>
</feature>
<comment type="subcellular location">
    <subcellularLocation>
        <location evidence="2">Cell membrane</location>
        <topology evidence="2">Multi-pass membrane protein</topology>
    </subcellularLocation>
</comment>
<comment type="caution">
    <text evidence="14">The sequence shown here is derived from an EMBL/GenBank/DDBJ whole genome shotgun (WGS) entry which is preliminary data.</text>
</comment>
<evidence type="ECO:0000313" key="14">
    <source>
        <dbReference type="EMBL" id="MFI7441620.1"/>
    </source>
</evidence>
<dbReference type="SUPFAM" id="SSF56801">
    <property type="entry name" value="Acetyl-CoA synthetase-like"/>
    <property type="match status" value="1"/>
</dbReference>
<dbReference type="PROSITE" id="PS50850">
    <property type="entry name" value="MFS"/>
    <property type="match status" value="1"/>
</dbReference>
<dbReference type="InterPro" id="IPR001242">
    <property type="entry name" value="Condensation_dom"/>
</dbReference>
<dbReference type="Pfam" id="PF07690">
    <property type="entry name" value="MFS_1"/>
    <property type="match status" value="1"/>
</dbReference>
<dbReference type="PROSITE" id="PS52004">
    <property type="entry name" value="KS3_2"/>
    <property type="match status" value="1"/>
</dbReference>
<dbReference type="InterPro" id="IPR036259">
    <property type="entry name" value="MFS_trans_sf"/>
</dbReference>
<dbReference type="Gene3D" id="3.40.47.10">
    <property type="match status" value="1"/>
</dbReference>
<dbReference type="PANTHER" id="PTHR45527">
    <property type="entry name" value="NONRIBOSOMAL PEPTIDE SYNTHETASE"/>
    <property type="match status" value="1"/>
</dbReference>
<feature type="domain" description="Carrier" evidence="11">
    <location>
        <begin position="452"/>
        <end position="525"/>
    </location>
</feature>
<dbReference type="Proteomes" id="UP001612928">
    <property type="component" value="Unassembled WGS sequence"/>
</dbReference>
<feature type="transmembrane region" description="Helical" evidence="10">
    <location>
        <begin position="3056"/>
        <end position="3075"/>
    </location>
</feature>
<dbReference type="Pfam" id="PF00550">
    <property type="entry name" value="PP-binding"/>
    <property type="match status" value="3"/>
</dbReference>
<name>A0ABW8A4C4_9ACTN</name>
<feature type="transmembrane region" description="Helical" evidence="10">
    <location>
        <begin position="3145"/>
        <end position="3164"/>
    </location>
</feature>
<dbReference type="SMART" id="SM00823">
    <property type="entry name" value="PKS_PP"/>
    <property type="match status" value="3"/>
</dbReference>
<dbReference type="Pfam" id="PF00109">
    <property type="entry name" value="ketoacyl-synt"/>
    <property type="match status" value="1"/>
</dbReference>
<dbReference type="CDD" id="cd12116">
    <property type="entry name" value="A_NRPS_Ta1_like"/>
    <property type="match status" value="1"/>
</dbReference>
<feature type="transmembrane region" description="Helical" evidence="10">
    <location>
        <begin position="2949"/>
        <end position="2968"/>
    </location>
</feature>
<evidence type="ECO:0000256" key="9">
    <source>
        <dbReference type="ARBA" id="ARBA00029443"/>
    </source>
</evidence>
<dbReference type="InterPro" id="IPR020841">
    <property type="entry name" value="PKS_Beta-ketoAc_synthase_dom"/>
</dbReference>
<dbReference type="SMART" id="SM00825">
    <property type="entry name" value="PKS_KS"/>
    <property type="match status" value="1"/>
</dbReference>
<dbReference type="Pfam" id="PF02801">
    <property type="entry name" value="Ketoacyl-synt_C"/>
    <property type="match status" value="1"/>
</dbReference>
<dbReference type="InterPro" id="IPR036736">
    <property type="entry name" value="ACP-like_sf"/>
</dbReference>
<dbReference type="NCBIfam" id="TIGR01733">
    <property type="entry name" value="AA-adenyl-dom"/>
    <property type="match status" value="1"/>
</dbReference>
<sequence length="3241" mass="347959">MSLSDQQRQLLEALRRKKQQAATARSRPDRLPMSFTQLRAWYLDRMAPGAAHYLIPLAFRVEGPLDREALHRALNALVARHESLRTTFAMDEDGPYQIVADSLTVELADVEDATPMDLTTGPLVRAHLLREGPERHVLHLTLHHIVADAWSLDVLRRELSALYDGRELPPLPRQYPDYAIGQRENDHSADLAYWREALAGAPPVTELPADLPRPAVQTYAGAELPFTLDLPREEFRAYCRRLGATPYMVLLAAYLVVLSRRSGQRDLVVGTPIANRDQVEFEGLIGFFTNTLAIRADLSGEPSFAEVVERVRDAVLDAHDHQGMPFERLVEELNPERRLDRSPVFQTMFNMLPEATAELELTGLTVTPVEIPERTAKFDLTVGVRETLDGLVEYNTDLFHAGTIRGLVAELEQVLTGAVDGDDPDLATAGATAAGTAGATAVGTAAGTAAGTPRHDVARLVTRAWREALGTASFGPEDNFFEVGGHSLLVLQVHERLRKRFDLTVTDLFRYPTVASLTAFLSPDAPASEAVTAAGAPASGALAIVGMACRFPGATGPEEFWAAIRDGVEAVQDFTDEELLADGEDPGLLADPAYVRSGTVLDGIDLFDAELFAFTPREAEILDPQQRLFLETAWEALEDAACDPERVTGRIGVFAGSAMSTYYIENLLAAPDVLRAVGGYQVMLGNDKDSLPTRTSYKLDLRGPSVSVNTACSTSLVALHLARQSLIAGDCDVALAGAVRVNAWTRRGYLYQSGGIGSPDGHCRPFDAEAQGTIGASGVGVVVLKRLEDALAAGDTVHAVVRGSAVNNDGTRKVGYTAPAVDGQAEVITAALASAGVEPGTIDYIEAHGTGTALGDPIEVAALSQVFTGDRPIALGSVKSNIGHADAAAGMAGLIKTVMALKHRTLPPTVNFATPNPRIDFSPFHVPTAGAEWPRGDRPRRAGVSAFGMGGTNAHVVLEEAPPAPPSAAPAAGPHLLVLSAAGEAALAESATRLRAHLRAHPDTDLGDVAATLRHGRRRLRHRGVLVAEDHRSAQEAELITGASHRREVAFLFPGQGAQRRGMGAGLYRSENVFRATVDTCSAVLEPHLGLDLRQVLYGEAGDLDQTRLTQPALFVTEYALARTLMARGVRPAMTAGHSIGEYVAACLAGVFTLEDALRLVAARGRLVQSLPPGSMLAVPLPEAEVTGLLGEDLSLAAVNTPETCVVAGPERAVADLERRLTRQGVACRALRTSHAFHSAMLDPVLDAFADEVTAVRLGTPDLPYLSNVTGDWASGAETKDPAYWVRHLRETVRFADCARALVEADAAMVEAGPGRTLATLVRRQGGQAAIAPFAEPDSGQAALLEGVGRLWVNGADVDWAAFAPPGRRVPLPTYPFDRRRYWVEPRARRFEVTAATAEPPLATAPPGAAPAEREADPVAAAWHDVLGIAPAGPQADFFELGGDSLVATQLASRLGLPIEAIFDSPTLGGQRALVAAAASTREGVPAVAAAAPVPEIVPAVAPAPAREVIPVVEDPGPAPVSFVQRRMWFIDQVHGSAAYAVATALDLRGELDVARLHDAVRELARRHESLRTVFRAPDGEPEQVVLPAGEVPLPLDDCDDAERALSEEAARPFDLARGPLFRARLLRLAPDHHVLSLAFHHIVVDGWTITLLRTELAALYNGRTLPEPAVRYRDYARWQREQTADLGFWAERLRGVPHSLDLPTDRPRPPMQTFEGAVATHALPAELAGDLRRLSQQRGATLYMTLLAALHALLYRYSGQEDICVGSPVAGRTRPEFEDIAGCFINTLVMRATVDGGLPYTELLAQVREYALGAYAHQDVTFERLVEELNPPRDLSRNPLFQVLFNLLNLPKSDLDMAGLAVEELAVETGTAQVDLVLYVYEQGDELLCRLEYNTALYDAGTARRLLRHYETLLSGIVATPTAPISDLGLLTGEELAEQLDSQDVEVPDLCVHELVEAQADRTPDAVAVTFEGVSMTYRELDERSDRVARRLRAAGVGPETLVGVALERSATMLVTLLGVLKAGGAYVPLDPMYPQDRQDYIIGHSGIGVLVTERELAGRYTGFRGELILTDDGFGEESPGRLPGSATRDNLCYVLYTSGSTGRPKGVRVQHSSVVNFLTSMSREPGLTGDDTLLAVTTFAFDISVLELFLPLTVGGHVVIAGREAAYDPVRLAALLDDATVMQATPATWRLLLSAGWEGKPGLKALCGGEALPADLATDLRGRVAELWNMYGPTETTIWSTLTRVTDGPITIGHPIANTRIHLLDTAMNLVPTGVVGELYIGGDGLARDYLGRPELTAERFVTWRDGARLYRTGDLARRRADGSIEFLGRADGQVKVRGYRIELGEIESLLLAHPAVREAAVVVRGSDEDKSIAAYLVTDTGDEHDWREYLRRKLPDYMIPSAFVPLDTLPLTPNGKVDRKALPEPVGQARAEGAAPRTPAEARLVELWSAILGVQGIGIDDDFFALGGDSFKAVRAVRDSGIQATVLDLFKHPTVRAFAALDGSSSQGGGLLHELTPPRPAASLTLVCVPFAGAGAITYQQLAAAMPEHVTMLALEPPGHDTGNPGEPVLPFRELVEGCVKEIKDRVDGPVALYGHCMGGALTTLLARRLEEEGVDLVKVVIGGHFPAPRLPGKAFAWMRRVFPMERWTSKRQALEFLRAMGFFTEALEPGERDFIMGVFLHDTQEGEDYYTELYDKPIEKLSVPLVCVVGENDRATELYEERYREWEAFSDSVSLEVIPRAGHYFQKHQATELAEILTGADAGGAGTDPVAAPAATAPIATAPAAITPPALTPSATVPPRTERRQPSLRTFFLVALGQLVSLMGTGLTTFGLGLWVYQQTQSITMFSIVSVMALLPAVVLAPIAGAVADRVDRRLVMIVADSAAGCGSIVLAALLWTGGLQLWHVYVIVAVGAVSTAFHQPAYMAAVAQLVPKRYYGRANGLAQLGQAAGTVLAPLLGGALVAVIGMRGIVVIDLCTFAFAVTVTLAVRFPDALFKKREEPFWQEVTGGWRYISRRHGLLAIILFTSFLNFPFAMVEVLATPLLLSLTDARGLGLALSMSGVGLVVGSVVMTVTGGLARRTHGILGCFMALGVAFAIIGIAPHPALPAIGLFLVGLLTALLNAHWFSIVQQKVGLDLQGRVIATNLMLSWAMVPVGFLLAGPLVEHVFNPIAGAAQGRGIGLLTLVAGAVTVLIGLAAFRYRPVRNLEDDLPDAIPDAVVITDKDEIQQQADRQLVG</sequence>
<dbReference type="InterPro" id="IPR023213">
    <property type="entry name" value="CAT-like_dom_sf"/>
</dbReference>
<dbReference type="Pfam" id="PF00668">
    <property type="entry name" value="Condensation"/>
    <property type="match status" value="2"/>
</dbReference>
<dbReference type="SMART" id="SM00827">
    <property type="entry name" value="PKS_AT"/>
    <property type="match status" value="1"/>
</dbReference>
<dbReference type="EMBL" id="JBITMB010000004">
    <property type="protein sequence ID" value="MFI7441620.1"/>
    <property type="molecule type" value="Genomic_DNA"/>
</dbReference>
<evidence type="ECO:0000313" key="15">
    <source>
        <dbReference type="Proteomes" id="UP001612928"/>
    </source>
</evidence>
<feature type="transmembrane region" description="Helical" evidence="10">
    <location>
        <begin position="2879"/>
        <end position="2901"/>
    </location>
</feature>
<dbReference type="Pfam" id="PF00975">
    <property type="entry name" value="Thioesterase"/>
    <property type="match status" value="1"/>
</dbReference>
<dbReference type="InterPro" id="IPR016036">
    <property type="entry name" value="Malonyl_transacylase_ACP-bd"/>
</dbReference>
<feature type="transmembrane region" description="Helical" evidence="10">
    <location>
        <begin position="3023"/>
        <end position="3044"/>
    </location>
</feature>
<evidence type="ECO:0000256" key="10">
    <source>
        <dbReference type="SAM" id="Phobius"/>
    </source>
</evidence>
<dbReference type="InterPro" id="IPR006162">
    <property type="entry name" value="Ppantetheine_attach_site"/>
</dbReference>
<dbReference type="SUPFAM" id="SSF53901">
    <property type="entry name" value="Thiolase-like"/>
    <property type="match status" value="1"/>
</dbReference>
<keyword evidence="5" id="KW-0808">Transferase</keyword>
<dbReference type="SUPFAM" id="SSF52151">
    <property type="entry name" value="FabD/lysophospholipase-like"/>
    <property type="match status" value="1"/>
</dbReference>
<evidence type="ECO:0000259" key="13">
    <source>
        <dbReference type="PROSITE" id="PS52004"/>
    </source>
</evidence>
<dbReference type="InterPro" id="IPR029058">
    <property type="entry name" value="AB_hydrolase_fold"/>
</dbReference>
<accession>A0ABW8A4C4</accession>
<evidence type="ECO:0000256" key="8">
    <source>
        <dbReference type="ARBA" id="ARBA00023136"/>
    </source>
</evidence>
<dbReference type="InterPro" id="IPR014031">
    <property type="entry name" value="Ketoacyl_synth_C"/>
</dbReference>
<keyword evidence="8 10" id="KW-0472">Membrane</keyword>
<dbReference type="Pfam" id="PF16197">
    <property type="entry name" value="KAsynt_C_assoc"/>
    <property type="match status" value="1"/>
</dbReference>
<evidence type="ECO:0000256" key="4">
    <source>
        <dbReference type="ARBA" id="ARBA00022553"/>
    </source>
</evidence>
<feature type="transmembrane region" description="Helical" evidence="10">
    <location>
        <begin position="2907"/>
        <end position="2928"/>
    </location>
</feature>
<dbReference type="InterPro" id="IPR016035">
    <property type="entry name" value="Acyl_Trfase/lysoPLipase"/>
</dbReference>
<feature type="domain" description="Major facilitator superfamily (MFS) profile" evidence="12">
    <location>
        <begin position="2814"/>
        <end position="3210"/>
    </location>
</feature>
<dbReference type="InterPro" id="IPR010071">
    <property type="entry name" value="AA_adenyl_dom"/>
</dbReference>
<gene>
    <name evidence="14" type="ORF">ACIBP5_16815</name>
</gene>
<comment type="similarity">
    <text evidence="9">In the C-terminal section; belongs to the NRP synthetase family.</text>
</comment>
<dbReference type="InterPro" id="IPR045851">
    <property type="entry name" value="AMP-bd_C_sf"/>
</dbReference>
<keyword evidence="3" id="KW-0596">Phosphopantetheine</keyword>
<dbReference type="InterPro" id="IPR018201">
    <property type="entry name" value="Ketoacyl_synth_AS"/>
</dbReference>
<dbReference type="SUPFAM" id="SSF103473">
    <property type="entry name" value="MFS general substrate transporter"/>
    <property type="match status" value="1"/>
</dbReference>
<dbReference type="Gene3D" id="1.20.1250.20">
    <property type="entry name" value="MFS general substrate transporter like domains"/>
    <property type="match status" value="1"/>
</dbReference>
<feature type="transmembrane region" description="Helical" evidence="10">
    <location>
        <begin position="3184"/>
        <end position="3203"/>
    </location>
</feature>
<dbReference type="InterPro" id="IPR020846">
    <property type="entry name" value="MFS_dom"/>
</dbReference>
<dbReference type="InterPro" id="IPR025110">
    <property type="entry name" value="AMP-bd_C"/>
</dbReference>
<dbReference type="InterPro" id="IPR009081">
    <property type="entry name" value="PP-bd_ACP"/>
</dbReference>
<evidence type="ECO:0000259" key="11">
    <source>
        <dbReference type="PROSITE" id="PS50075"/>
    </source>
</evidence>
<evidence type="ECO:0000256" key="3">
    <source>
        <dbReference type="ARBA" id="ARBA00022450"/>
    </source>
</evidence>
<dbReference type="PROSITE" id="PS00455">
    <property type="entry name" value="AMP_BINDING"/>
    <property type="match status" value="1"/>
</dbReference>
<dbReference type="Gene3D" id="3.30.559.30">
    <property type="entry name" value="Nonribosomal peptide synthetase, condensation domain"/>
    <property type="match status" value="2"/>
</dbReference>
<dbReference type="InterPro" id="IPR020845">
    <property type="entry name" value="AMP-binding_CS"/>
</dbReference>
<dbReference type="SUPFAM" id="SSF47336">
    <property type="entry name" value="ACP-like"/>
    <property type="match status" value="2"/>
</dbReference>
<dbReference type="Pfam" id="PF00501">
    <property type="entry name" value="AMP-binding"/>
    <property type="match status" value="1"/>
</dbReference>
<evidence type="ECO:0000259" key="12">
    <source>
        <dbReference type="PROSITE" id="PS50850"/>
    </source>
</evidence>
<dbReference type="SUPFAM" id="SSF55048">
    <property type="entry name" value="Probable ACP-binding domain of malonyl-CoA ACP transacylase"/>
    <property type="match status" value="1"/>
</dbReference>
<evidence type="ECO:0000256" key="2">
    <source>
        <dbReference type="ARBA" id="ARBA00004651"/>
    </source>
</evidence>
<dbReference type="InterPro" id="IPR014030">
    <property type="entry name" value="Ketoacyl_synth_N"/>
</dbReference>
<comment type="cofactor">
    <cofactor evidence="1">
        <name>pantetheine 4'-phosphate</name>
        <dbReference type="ChEBI" id="CHEBI:47942"/>
    </cofactor>
</comment>
<dbReference type="InterPro" id="IPR001227">
    <property type="entry name" value="Ac_transferase_dom_sf"/>
</dbReference>
<dbReference type="CDD" id="cd00833">
    <property type="entry name" value="PKS"/>
    <property type="match status" value="1"/>
</dbReference>
<proteinExistence type="inferred from homology"/>
<dbReference type="Pfam" id="PF00698">
    <property type="entry name" value="Acyl_transf_1"/>
    <property type="match status" value="1"/>
</dbReference>
<keyword evidence="6 10" id="KW-0812">Transmembrane</keyword>
<evidence type="ECO:0000256" key="7">
    <source>
        <dbReference type="ARBA" id="ARBA00022989"/>
    </source>
</evidence>
<dbReference type="RefSeq" id="WP_397021548.1">
    <property type="nucleotide sequence ID" value="NZ_JBITMB010000004.1"/>
</dbReference>
<feature type="transmembrane region" description="Helical" evidence="10">
    <location>
        <begin position="2847"/>
        <end position="2872"/>
    </location>
</feature>
<dbReference type="Gene3D" id="2.30.38.10">
    <property type="entry name" value="Luciferase, Domain 3"/>
    <property type="match status" value="1"/>
</dbReference>
<dbReference type="SUPFAM" id="SSF53474">
    <property type="entry name" value="alpha/beta-Hydrolases"/>
    <property type="match status" value="1"/>
</dbReference>
<evidence type="ECO:0000256" key="1">
    <source>
        <dbReference type="ARBA" id="ARBA00001957"/>
    </source>
</evidence>
<dbReference type="PROSITE" id="PS50075">
    <property type="entry name" value="CARRIER"/>
    <property type="match status" value="2"/>
</dbReference>
<dbReference type="Pfam" id="PF13193">
    <property type="entry name" value="AMP-binding_C"/>
    <property type="match status" value="1"/>
</dbReference>
<dbReference type="InterPro" id="IPR000873">
    <property type="entry name" value="AMP-dep_synth/lig_dom"/>
</dbReference>
<keyword evidence="7 10" id="KW-1133">Transmembrane helix</keyword>
<protein>
    <submittedName>
        <fullName evidence="14">Amino acid adenylation domain-containing protein</fullName>
    </submittedName>
</protein>
<dbReference type="PANTHER" id="PTHR45527:SF1">
    <property type="entry name" value="FATTY ACID SYNTHASE"/>
    <property type="match status" value="1"/>
</dbReference>
<feature type="transmembrane region" description="Helical" evidence="10">
    <location>
        <begin position="2814"/>
        <end position="2841"/>
    </location>
</feature>
<dbReference type="InterPro" id="IPR020806">
    <property type="entry name" value="PKS_PP-bd"/>
</dbReference>
<evidence type="ECO:0000256" key="6">
    <source>
        <dbReference type="ARBA" id="ARBA00022692"/>
    </source>
</evidence>
<keyword evidence="4" id="KW-0597">Phosphoprotein</keyword>
<dbReference type="Gene3D" id="3.40.50.1820">
    <property type="entry name" value="alpha/beta hydrolase"/>
    <property type="match status" value="1"/>
</dbReference>